<feature type="signal peptide" evidence="3">
    <location>
        <begin position="1"/>
        <end position="18"/>
    </location>
</feature>
<dbReference type="InterPro" id="IPR013766">
    <property type="entry name" value="Thioredoxin_domain"/>
</dbReference>
<dbReference type="InterPro" id="IPR012336">
    <property type="entry name" value="Thioredoxin-like_fold"/>
</dbReference>
<dbReference type="InterPro" id="IPR051099">
    <property type="entry name" value="AGR/TXD"/>
</dbReference>
<evidence type="ECO:0000256" key="1">
    <source>
        <dbReference type="ARBA" id="ARBA00022729"/>
    </source>
</evidence>
<name>A0AAJ5WW32_9BACT</name>
<accession>A0AAJ5WW32</accession>
<dbReference type="PROSITE" id="PS00194">
    <property type="entry name" value="THIOREDOXIN_1"/>
    <property type="match status" value="1"/>
</dbReference>
<dbReference type="InterPro" id="IPR017937">
    <property type="entry name" value="Thioredoxin_CS"/>
</dbReference>
<evidence type="ECO:0000313" key="6">
    <source>
        <dbReference type="Proteomes" id="UP001220610"/>
    </source>
</evidence>
<keyword evidence="1 3" id="KW-0732">Signal</keyword>
<evidence type="ECO:0000256" key="2">
    <source>
        <dbReference type="ARBA" id="ARBA00023284"/>
    </source>
</evidence>
<sequence>MKKIAILFACAVPFVAGAQTQTGIQFDDSPNWEQVKERSKRENKFIFVDCYATWCGPCKQMEKDVYVNDSVGNILNQSFISVKVQMDTSKKDGAYQVSWYEDAGKIARTYKVNSLPTYLFFSPEGELVHRDFGYKPKEDFLGIVAEAKDPARQYDKLYADYKAGKKEYATMPYLINKSKMLGDKEGFNLLLTDYYNHLSKMSTKKLYTKEHIEFVASTIDKSSRQLFSMFYPDGKRVDAVMDKKGYAGAVVSKLIEKEKTYPFLAAAAKEKVAEPEWAKLHEQIRASYGTAFADRNLLDAKILWYIERENSQLVTQYLNQKMVTYGSDTTDMGEDFRMNNMAFFMVLQDVSDTAELNKTIGWMYGVVNRAKTRTTAYHHSYWPMYLDTYANLLYKAGRTEEALKWQEEAIKGAEEMKNKGWIKEHTLNYEKMKKGEPTWRIKK</sequence>
<gene>
    <name evidence="5" type="ORF">P0Y53_10105</name>
</gene>
<dbReference type="Proteomes" id="UP001220610">
    <property type="component" value="Chromosome"/>
</dbReference>
<organism evidence="5 6">
    <name type="scientific">Candidatus Pseudobacter hemicellulosilyticus</name>
    <dbReference type="NCBI Taxonomy" id="3121375"/>
    <lineage>
        <taxon>Bacteria</taxon>
        <taxon>Pseudomonadati</taxon>
        <taxon>Bacteroidota</taxon>
        <taxon>Chitinophagia</taxon>
        <taxon>Chitinophagales</taxon>
        <taxon>Chitinophagaceae</taxon>
        <taxon>Pseudobacter</taxon>
    </lineage>
</organism>
<protein>
    <submittedName>
        <fullName evidence="5">Thioredoxin family protein</fullName>
    </submittedName>
</protein>
<dbReference type="EMBL" id="CP119311">
    <property type="protein sequence ID" value="WEK37855.1"/>
    <property type="molecule type" value="Genomic_DNA"/>
</dbReference>
<evidence type="ECO:0000313" key="5">
    <source>
        <dbReference type="EMBL" id="WEK37855.1"/>
    </source>
</evidence>
<dbReference type="PANTHER" id="PTHR15337">
    <property type="entry name" value="ANTERIOR GRADIENT PROTEIN-RELATED"/>
    <property type="match status" value="1"/>
</dbReference>
<feature type="domain" description="Thioredoxin" evidence="4">
    <location>
        <begin position="6"/>
        <end position="149"/>
    </location>
</feature>
<dbReference type="AlphaFoldDB" id="A0AAJ5WW32"/>
<dbReference type="PANTHER" id="PTHR15337:SF11">
    <property type="entry name" value="THIOREDOXIN DOMAIN-CONTAINING PROTEIN"/>
    <property type="match status" value="1"/>
</dbReference>
<feature type="chain" id="PRO_5042612083" evidence="3">
    <location>
        <begin position="19"/>
        <end position="443"/>
    </location>
</feature>
<dbReference type="Gene3D" id="3.40.30.10">
    <property type="entry name" value="Glutaredoxin"/>
    <property type="match status" value="1"/>
</dbReference>
<dbReference type="SUPFAM" id="SSF52833">
    <property type="entry name" value="Thioredoxin-like"/>
    <property type="match status" value="1"/>
</dbReference>
<dbReference type="Pfam" id="PF13098">
    <property type="entry name" value="Thioredoxin_2"/>
    <property type="match status" value="1"/>
</dbReference>
<evidence type="ECO:0000256" key="3">
    <source>
        <dbReference type="SAM" id="SignalP"/>
    </source>
</evidence>
<evidence type="ECO:0000259" key="4">
    <source>
        <dbReference type="PROSITE" id="PS51352"/>
    </source>
</evidence>
<proteinExistence type="predicted"/>
<dbReference type="InterPro" id="IPR036249">
    <property type="entry name" value="Thioredoxin-like_sf"/>
</dbReference>
<dbReference type="PROSITE" id="PS51352">
    <property type="entry name" value="THIOREDOXIN_2"/>
    <property type="match status" value="1"/>
</dbReference>
<keyword evidence="2" id="KW-0676">Redox-active center</keyword>
<reference evidence="5" key="1">
    <citation type="submission" date="2023-03" db="EMBL/GenBank/DDBJ databases">
        <title>Andean soil-derived lignocellulolytic bacterial consortium as a source of novel taxa and putative plastic-active enzymes.</title>
        <authorList>
            <person name="Diaz-Garcia L."/>
            <person name="Chuvochina M."/>
            <person name="Feuerriegel G."/>
            <person name="Bunk B."/>
            <person name="Sproer C."/>
            <person name="Streit W.R."/>
            <person name="Rodriguez L.M."/>
            <person name="Overmann J."/>
            <person name="Jimenez D.J."/>
        </authorList>
    </citation>
    <scope>NUCLEOTIDE SEQUENCE</scope>
    <source>
        <strain evidence="5">MAG 7</strain>
    </source>
</reference>